<feature type="region of interest" description="Disordered" evidence="1">
    <location>
        <begin position="1"/>
        <end position="36"/>
    </location>
</feature>
<proteinExistence type="predicted"/>
<reference evidence="3" key="1">
    <citation type="submission" date="2014-03" db="EMBL/GenBank/DDBJ databases">
        <authorList>
            <person name="Aksoy S."/>
            <person name="Warren W."/>
            <person name="Wilson R.K."/>
        </authorList>
    </citation>
    <scope>NUCLEOTIDE SEQUENCE [LARGE SCALE GENOMIC DNA]</scope>
    <source>
        <strain evidence="3">IAEA</strain>
    </source>
</reference>
<accession>A0A1B0A5R5</accession>
<sequence length="266" mass="28061">MPTLEGKTAALASAEQSEKKSSSGSPKLNSTDSSSINSLQDTRYLNSIIGAANINIKLEIPTRHCHSRNHNNFYSLTSSPVGIDNSQGFHNAKDCSNNGQSVMGTTTIVLATSLASFNGKSNININGNPNAAESDNSITFHSSRNSNFNTSANNSGSVCHSNINEINNSIKVAVSSPKMTSKSEHPTGASTSTKTTSILCSIDDNIVGSAPTSAFVEPHISLPDTPLAKDVTVALYADDTALLNGTMIKTKLQILFKYTLVTSLYG</sequence>
<feature type="compositionally biased region" description="Polar residues" evidence="1">
    <location>
        <begin position="26"/>
        <end position="36"/>
    </location>
</feature>
<evidence type="ECO:0000313" key="2">
    <source>
        <dbReference type="EnsemblMetazoa" id="GPAI035282-PA"/>
    </source>
</evidence>
<name>A0A1B0A5R5_GLOPL</name>
<dbReference type="VEuPathDB" id="VectorBase:GPAI035282"/>
<dbReference type="EnsemblMetazoa" id="GPAI035282-RA">
    <property type="protein sequence ID" value="GPAI035282-PA"/>
    <property type="gene ID" value="GPAI035282"/>
</dbReference>
<organism evidence="2 3">
    <name type="scientific">Glossina pallidipes</name>
    <name type="common">Tsetse fly</name>
    <dbReference type="NCBI Taxonomy" id="7398"/>
    <lineage>
        <taxon>Eukaryota</taxon>
        <taxon>Metazoa</taxon>
        <taxon>Ecdysozoa</taxon>
        <taxon>Arthropoda</taxon>
        <taxon>Hexapoda</taxon>
        <taxon>Insecta</taxon>
        <taxon>Pterygota</taxon>
        <taxon>Neoptera</taxon>
        <taxon>Endopterygota</taxon>
        <taxon>Diptera</taxon>
        <taxon>Brachycera</taxon>
        <taxon>Muscomorpha</taxon>
        <taxon>Hippoboscoidea</taxon>
        <taxon>Glossinidae</taxon>
        <taxon>Glossina</taxon>
    </lineage>
</organism>
<dbReference type="AlphaFoldDB" id="A0A1B0A5R5"/>
<keyword evidence="3" id="KW-1185">Reference proteome</keyword>
<evidence type="ECO:0000313" key="3">
    <source>
        <dbReference type="Proteomes" id="UP000092445"/>
    </source>
</evidence>
<dbReference type="Proteomes" id="UP000092445">
    <property type="component" value="Unassembled WGS sequence"/>
</dbReference>
<reference evidence="2" key="2">
    <citation type="submission" date="2020-05" db="UniProtKB">
        <authorList>
            <consortium name="EnsemblMetazoa"/>
        </authorList>
    </citation>
    <scope>IDENTIFICATION</scope>
    <source>
        <strain evidence="2">IAEA</strain>
    </source>
</reference>
<protein>
    <submittedName>
        <fullName evidence="2">Uncharacterized protein</fullName>
    </submittedName>
</protein>
<evidence type="ECO:0000256" key="1">
    <source>
        <dbReference type="SAM" id="MobiDB-lite"/>
    </source>
</evidence>